<organism evidence="1 2">
    <name type="scientific">Pedobacter kyungheensis</name>
    <dbReference type="NCBI Taxonomy" id="1069985"/>
    <lineage>
        <taxon>Bacteria</taxon>
        <taxon>Pseudomonadati</taxon>
        <taxon>Bacteroidota</taxon>
        <taxon>Sphingobacteriia</taxon>
        <taxon>Sphingobacteriales</taxon>
        <taxon>Sphingobacteriaceae</taxon>
        <taxon>Pedobacter</taxon>
    </lineage>
</organism>
<evidence type="ECO:0008006" key="3">
    <source>
        <dbReference type="Google" id="ProtNLM"/>
    </source>
</evidence>
<proteinExistence type="predicted"/>
<comment type="caution">
    <text evidence="1">The sequence shown here is derived from an EMBL/GenBank/DDBJ whole genome shotgun (WGS) entry which is preliminary data.</text>
</comment>
<dbReference type="Proteomes" id="UP000031246">
    <property type="component" value="Unassembled WGS sequence"/>
</dbReference>
<reference evidence="1 2" key="1">
    <citation type="submission" date="2014-10" db="EMBL/GenBank/DDBJ databases">
        <title>Pedobacter Kyungheensis.</title>
        <authorList>
            <person name="Anderson B.M."/>
            <person name="Newman J.D."/>
        </authorList>
    </citation>
    <scope>NUCLEOTIDE SEQUENCE [LARGE SCALE GENOMIC DNA]</scope>
    <source>
        <strain evidence="1 2">KACC 16221</strain>
    </source>
</reference>
<keyword evidence="2" id="KW-1185">Reference proteome</keyword>
<dbReference type="OrthoDB" id="771052at2"/>
<protein>
    <recommendedName>
        <fullName evidence="3">Lipocalin-like domain-containing protein</fullName>
    </recommendedName>
</protein>
<dbReference type="AlphaFoldDB" id="A0A0C1DCU9"/>
<gene>
    <name evidence="1" type="ORF">OC25_06495</name>
</gene>
<accession>A0A0C1DCU9</accession>
<evidence type="ECO:0000313" key="2">
    <source>
        <dbReference type="Proteomes" id="UP000031246"/>
    </source>
</evidence>
<dbReference type="RefSeq" id="WP_039473106.1">
    <property type="nucleotide sequence ID" value="NZ_JSYN01000005.1"/>
</dbReference>
<sequence>MKKLLLILTLSLALGCKKKNDAENFTEITRYNWALESATVNPAMQVDGKAVTNFMTMAGPSGCLNNNYTLSFSENGTFAFTSNGPLCDMISYQKAKWSKNGNEITLNDGFSANARVVKIEGKNITDKYVFEQNGTTFTVTYIFTAKSK</sequence>
<name>A0A0C1DCU9_9SPHI</name>
<dbReference type="PROSITE" id="PS51257">
    <property type="entry name" value="PROKAR_LIPOPROTEIN"/>
    <property type="match status" value="1"/>
</dbReference>
<dbReference type="EMBL" id="JSYN01000005">
    <property type="protein sequence ID" value="KIA95481.1"/>
    <property type="molecule type" value="Genomic_DNA"/>
</dbReference>
<evidence type="ECO:0000313" key="1">
    <source>
        <dbReference type="EMBL" id="KIA95481.1"/>
    </source>
</evidence>